<name>A0ABU2NJ12_9PSEU</name>
<evidence type="ECO:0008006" key="4">
    <source>
        <dbReference type="Google" id="ProtNLM"/>
    </source>
</evidence>
<feature type="chain" id="PRO_5045096046" description="Ig-like domain-containing protein" evidence="1">
    <location>
        <begin position="26"/>
        <end position="139"/>
    </location>
</feature>
<keyword evidence="1" id="KW-0732">Signal</keyword>
<dbReference type="RefSeq" id="WP_311560471.1">
    <property type="nucleotide sequence ID" value="NZ_JAVREJ010000056.1"/>
</dbReference>
<gene>
    <name evidence="2" type="ORF">RM445_31230</name>
</gene>
<accession>A0ABU2NJ12</accession>
<sequence length="139" mass="14498">MIRAIVAASLGLAAALGLTLAIVPAASGAPSNTYTVTRTVGPYRGDAKLGEAGSVPDGEAVTIGCRTDRYPFGDNILEGTATINRKTTYGTTSREVLTLNVIGTGYDSDTGRLYWGAYVNATGRKGWNSVTLTITCYRG</sequence>
<dbReference type="EMBL" id="JAVREJ010000056">
    <property type="protein sequence ID" value="MDT0353961.1"/>
    <property type="molecule type" value="Genomic_DNA"/>
</dbReference>
<feature type="signal peptide" evidence="1">
    <location>
        <begin position="1"/>
        <end position="25"/>
    </location>
</feature>
<organism evidence="2 3">
    <name type="scientific">Pseudonocardia charpentierae</name>
    <dbReference type="NCBI Taxonomy" id="3075545"/>
    <lineage>
        <taxon>Bacteria</taxon>
        <taxon>Bacillati</taxon>
        <taxon>Actinomycetota</taxon>
        <taxon>Actinomycetes</taxon>
        <taxon>Pseudonocardiales</taxon>
        <taxon>Pseudonocardiaceae</taxon>
        <taxon>Pseudonocardia</taxon>
    </lineage>
</organism>
<evidence type="ECO:0000313" key="3">
    <source>
        <dbReference type="Proteomes" id="UP001183202"/>
    </source>
</evidence>
<evidence type="ECO:0000256" key="1">
    <source>
        <dbReference type="SAM" id="SignalP"/>
    </source>
</evidence>
<comment type="caution">
    <text evidence="2">The sequence shown here is derived from an EMBL/GenBank/DDBJ whole genome shotgun (WGS) entry which is preliminary data.</text>
</comment>
<proteinExistence type="predicted"/>
<reference evidence="3" key="1">
    <citation type="submission" date="2023-07" db="EMBL/GenBank/DDBJ databases">
        <title>30 novel species of actinomycetes from the DSMZ collection.</title>
        <authorList>
            <person name="Nouioui I."/>
        </authorList>
    </citation>
    <scope>NUCLEOTIDE SEQUENCE [LARGE SCALE GENOMIC DNA]</scope>
    <source>
        <strain evidence="3">DSM 45834</strain>
    </source>
</reference>
<keyword evidence="3" id="KW-1185">Reference proteome</keyword>
<dbReference type="Proteomes" id="UP001183202">
    <property type="component" value="Unassembled WGS sequence"/>
</dbReference>
<protein>
    <recommendedName>
        <fullName evidence="4">Ig-like domain-containing protein</fullName>
    </recommendedName>
</protein>
<evidence type="ECO:0000313" key="2">
    <source>
        <dbReference type="EMBL" id="MDT0353961.1"/>
    </source>
</evidence>